<proteinExistence type="predicted"/>
<evidence type="ECO:0000313" key="1">
    <source>
        <dbReference type="EMBL" id="RKR95688.1"/>
    </source>
</evidence>
<dbReference type="Proteomes" id="UP000274762">
    <property type="component" value="Unassembled WGS sequence"/>
</dbReference>
<evidence type="ECO:0000313" key="2">
    <source>
        <dbReference type="Proteomes" id="UP000274762"/>
    </source>
</evidence>
<gene>
    <name evidence="1" type="ORF">DFJ75_2514</name>
</gene>
<sequence>MPTSPIVPEGCISAMTAGGYLKRLTRRLTEDIDQLDAEDISQQSQQAGAQRACDCSAGDEVTMQGELRSVQTCSKAMKTGIVAEFFDGTDVVTLKFIGRNRIPGIEPGRTLTVRGRIGEHDGNKVMFNPYYELLGES</sequence>
<organism evidence="1 2">
    <name type="scientific">Williamsia marianensis</name>
    <dbReference type="NCBI Taxonomy" id="85044"/>
    <lineage>
        <taxon>Bacteria</taxon>
        <taxon>Bacillati</taxon>
        <taxon>Actinomycetota</taxon>
        <taxon>Actinomycetes</taxon>
        <taxon>Mycobacteriales</taxon>
        <taxon>Nocardiaceae</taxon>
        <taxon>Williamsia</taxon>
    </lineage>
</organism>
<dbReference type="GO" id="GO:0004386">
    <property type="term" value="F:helicase activity"/>
    <property type="evidence" value="ECO:0007669"/>
    <property type="project" value="UniProtKB-KW"/>
</dbReference>
<keyword evidence="1" id="KW-0547">Nucleotide-binding</keyword>
<dbReference type="InterPro" id="IPR016499">
    <property type="entry name" value="NucleicA-bd_Rv2694c_prd"/>
</dbReference>
<name>A0A315SA58_WILMA</name>
<dbReference type="AlphaFoldDB" id="A0A315SA58"/>
<keyword evidence="1" id="KW-0347">Helicase</keyword>
<accession>A0A495K4V6</accession>
<dbReference type="EMBL" id="RBKV01000001">
    <property type="protein sequence ID" value="RKR95688.1"/>
    <property type="molecule type" value="Genomic_DNA"/>
</dbReference>
<dbReference type="CDD" id="cd04488">
    <property type="entry name" value="RecG_wedge_OBF"/>
    <property type="match status" value="1"/>
</dbReference>
<dbReference type="PIRSF" id="PIRSF006910">
    <property type="entry name" value="NA_bind_Rv2694c_prd"/>
    <property type="match status" value="1"/>
</dbReference>
<protein>
    <submittedName>
        <fullName evidence="1">ATP-dependent DNA helicase RecG</fullName>
    </submittedName>
</protein>
<keyword evidence="1" id="KW-0378">Hydrolase</keyword>
<accession>A0A315SA58</accession>
<keyword evidence="1" id="KW-0067">ATP-binding</keyword>
<comment type="caution">
    <text evidence="1">The sequence shown here is derived from an EMBL/GenBank/DDBJ whole genome shotgun (WGS) entry which is preliminary data.</text>
</comment>
<reference evidence="1 2" key="1">
    <citation type="submission" date="2018-10" db="EMBL/GenBank/DDBJ databases">
        <title>Sequencing the genomes of 1000 actinobacteria strains.</title>
        <authorList>
            <person name="Klenk H.-P."/>
        </authorList>
    </citation>
    <scope>NUCLEOTIDE SEQUENCE [LARGE SCALE GENOMIC DNA]</scope>
    <source>
        <strain evidence="1 2">DSM 44343</strain>
    </source>
</reference>